<dbReference type="EMBL" id="RAHH01000058">
    <property type="protein sequence ID" value="RJT31944.1"/>
    <property type="molecule type" value="Genomic_DNA"/>
</dbReference>
<evidence type="ECO:0000256" key="1">
    <source>
        <dbReference type="SAM" id="MobiDB-lite"/>
    </source>
</evidence>
<gene>
    <name evidence="3" type="ORF">D6C13_24825</name>
</gene>
<proteinExistence type="predicted"/>
<evidence type="ECO:0000313" key="4">
    <source>
        <dbReference type="Proteomes" id="UP000284908"/>
    </source>
</evidence>
<dbReference type="Pfam" id="PF19077">
    <property type="entry name" value="Big_13"/>
    <property type="match status" value="3"/>
</dbReference>
<dbReference type="InterPro" id="IPR044016">
    <property type="entry name" value="Big_13"/>
</dbReference>
<dbReference type="AlphaFoldDB" id="A0A419N1S0"/>
<protein>
    <recommendedName>
        <fullName evidence="2">Bacterial Ig-like domain-containing protein</fullName>
    </recommendedName>
</protein>
<feature type="domain" description="Bacterial Ig-like" evidence="2">
    <location>
        <begin position="255"/>
        <end position="338"/>
    </location>
</feature>
<reference evidence="3 4" key="1">
    <citation type="submission" date="2018-09" db="EMBL/GenBank/DDBJ databases">
        <authorList>
            <person name="Le Fleche-Mateos A."/>
        </authorList>
    </citation>
    <scope>NUCLEOTIDE SEQUENCE [LARGE SCALE GENOMIC DNA]</scope>
    <source>
        <strain evidence="3 4">DSM 27399</strain>
    </source>
</reference>
<organism evidence="3 4">
    <name type="scientific">Rahnella woolbedingensis</name>
    <dbReference type="NCBI Taxonomy" id="1510574"/>
    <lineage>
        <taxon>Bacteria</taxon>
        <taxon>Pseudomonadati</taxon>
        <taxon>Pseudomonadota</taxon>
        <taxon>Gammaproteobacteria</taxon>
        <taxon>Enterobacterales</taxon>
        <taxon>Yersiniaceae</taxon>
        <taxon>Rahnella</taxon>
    </lineage>
</organism>
<feature type="region of interest" description="Disordered" evidence="1">
    <location>
        <begin position="250"/>
        <end position="274"/>
    </location>
</feature>
<comment type="caution">
    <text evidence="3">The sequence shown here is derived from an EMBL/GenBank/DDBJ whole genome shotgun (WGS) entry which is preliminary data.</text>
</comment>
<dbReference type="InterPro" id="IPR013783">
    <property type="entry name" value="Ig-like_fold"/>
</dbReference>
<dbReference type="Gene3D" id="3.30.420.430">
    <property type="match status" value="2"/>
</dbReference>
<evidence type="ECO:0000259" key="2">
    <source>
        <dbReference type="Pfam" id="PF19077"/>
    </source>
</evidence>
<feature type="compositionally biased region" description="Polar residues" evidence="1">
    <location>
        <begin position="261"/>
        <end position="274"/>
    </location>
</feature>
<feature type="domain" description="Bacterial Ig-like" evidence="2">
    <location>
        <begin position="142"/>
        <end position="232"/>
    </location>
</feature>
<dbReference type="NCBIfam" id="NF033510">
    <property type="entry name" value="Ca_tandemer"/>
    <property type="match status" value="3"/>
</dbReference>
<keyword evidence="4" id="KW-1185">Reference proteome</keyword>
<accession>A0A419N1S0</accession>
<dbReference type="Proteomes" id="UP000284908">
    <property type="component" value="Unassembled WGS sequence"/>
</dbReference>
<name>A0A419N1S0_9GAMM</name>
<feature type="domain" description="Bacterial Ig-like" evidence="2">
    <location>
        <begin position="33"/>
        <end position="118"/>
    </location>
</feature>
<dbReference type="Gene3D" id="2.60.40.10">
    <property type="entry name" value="Immunoglobulins"/>
    <property type="match status" value="2"/>
</dbReference>
<evidence type="ECO:0000313" key="3">
    <source>
        <dbReference type="EMBL" id="RJT31944.1"/>
    </source>
</evidence>
<sequence length="720" mass="76183">MVTIDVPDTTPPDAPVITEVYDDVGTHKGPVANGGKTDDSQPLISGTAEKNSVVTVKVHSAAGHDYTLGSVVTDNAGHWSYQLHGGQDITNGLGDWTFTAQAKDAAGNKSGWSAGYTVETVGSNQDDTTAPDTPVITAAIETYDNGHTTGVTNGDTIDDNTPELIGDAAAGSVVTIYDGAVVIGSVTADSKGTWFYDIARALADGRHTFTVTATNAAGNTSSHSGEFVLNVDAYVPDTTPPDAPVITDYYDDVGDSKGHESNGSTTDDTTPTLNGQAEANSIVKVYEGSTLLGSTTAHGDGTWSFTPSARSEGKHTFFATATDAAGNTSTHSSDFVVDVETAPVLPAFGYYEDNYQAYNTLHGGNGTGYAFFNDATPTLHGTGKADSVVNIYRESYAHSNYVLTCVGSAQADASGNWSFTDSVTRSAHYSWRIVPLDHAGHEINEGATVTPDLWIADEQDTNYSTSGNLGDLLTPPEFNYFEDNYQAYNTLHGSNGTGFALFNDATPTLHGTGQADSVVNIYRESYAHSNYVLTCVGSAQADASGNWSFTDSVTRSAYYSWRIVPLDHAGHEINEGATVTPDLLIADEQDTNYSTSGNPGDLLTTTQHEAAALLATTSDLQADHAVINLHNNAVQTLYLTLNDILSEAHPNLFIQDGHQQLAVTGDQGDVVELKVNDLSHNTWQDSGAVTAGGIQYEVYQHAGSDVELLVQHGLELHQVS</sequence>